<dbReference type="NCBIfam" id="TIGR00187">
    <property type="entry name" value="ribE"/>
    <property type="match status" value="1"/>
</dbReference>
<keyword evidence="9" id="KW-0677">Repeat</keyword>
<gene>
    <name evidence="13" type="ORF">FHL02_07215</name>
</gene>
<comment type="caution">
    <text evidence="13">The sequence shown here is derived from an EMBL/GenBank/DDBJ whole genome shotgun (WGS) entry which is preliminary data.</text>
</comment>
<evidence type="ECO:0000256" key="7">
    <source>
        <dbReference type="ARBA" id="ARBA00022619"/>
    </source>
</evidence>
<dbReference type="InterPro" id="IPR017938">
    <property type="entry name" value="Riboflavin_synthase-like_b-brl"/>
</dbReference>
<keyword evidence="7" id="KW-0686">Riboflavin biosynthesis</keyword>
<dbReference type="InterPro" id="IPR026017">
    <property type="entry name" value="Lumazine-bd_dom"/>
</dbReference>
<dbReference type="InterPro" id="IPR001783">
    <property type="entry name" value="Lumazine-bd"/>
</dbReference>
<dbReference type="SUPFAM" id="SSF63380">
    <property type="entry name" value="Riboflavin synthase domain-like"/>
    <property type="match status" value="2"/>
</dbReference>
<dbReference type="NCBIfam" id="NF009566">
    <property type="entry name" value="PRK13020.1"/>
    <property type="match status" value="1"/>
</dbReference>
<proteinExistence type="predicted"/>
<evidence type="ECO:0000313" key="14">
    <source>
        <dbReference type="Proteomes" id="UP000380386"/>
    </source>
</evidence>
<dbReference type="InterPro" id="IPR023366">
    <property type="entry name" value="ATP_synth_asu-like_sf"/>
</dbReference>
<dbReference type="RefSeq" id="WP_153383392.1">
    <property type="nucleotide sequence ID" value="NZ_VDFM01000008.1"/>
</dbReference>
<feature type="domain" description="Lumazine-binding" evidence="12">
    <location>
        <begin position="1"/>
        <end position="97"/>
    </location>
</feature>
<dbReference type="OrthoDB" id="9788537at2"/>
<dbReference type="PROSITE" id="PS51177">
    <property type="entry name" value="LUMAZINE_BIND"/>
    <property type="match status" value="2"/>
</dbReference>
<dbReference type="AlphaFoldDB" id="A0A5P0ZIB8"/>
<feature type="repeat" description="Lumazine-binding" evidence="11">
    <location>
        <begin position="98"/>
        <end position="194"/>
    </location>
</feature>
<dbReference type="FunFam" id="2.40.30.20:FF:000004">
    <property type="entry name" value="Riboflavin synthase, alpha subunit"/>
    <property type="match status" value="1"/>
</dbReference>
<feature type="repeat" description="Lumazine-binding" evidence="11">
    <location>
        <begin position="1"/>
        <end position="97"/>
    </location>
</feature>
<protein>
    <recommendedName>
        <fullName evidence="6 10">Riboflavin synthase</fullName>
        <ecNumber evidence="5 10">2.5.1.9</ecNumber>
    </recommendedName>
</protein>
<dbReference type="PANTHER" id="PTHR21098">
    <property type="entry name" value="RIBOFLAVIN SYNTHASE ALPHA CHAIN"/>
    <property type="match status" value="1"/>
</dbReference>
<reference evidence="13 14" key="1">
    <citation type="journal article" date="2019" name="Syst. Appl. Microbiol.">
        <title>Polyphasic characterization of two novel Lactobacillus spp. isolated from blown salami packages: Description of Lactobacillus halodurans sp. nov. and Lactobacillus salsicarnum sp. nov.</title>
        <authorList>
            <person name="Schuster J.A."/>
            <person name="Klingl A."/>
            <person name="Vogel R.F."/>
            <person name="Ehrmann M.A."/>
        </authorList>
    </citation>
    <scope>NUCLEOTIDE SEQUENCE [LARGE SCALE GENOMIC DNA]</scope>
    <source>
        <strain evidence="13 14">TMW 1.2118</strain>
    </source>
</reference>
<evidence type="ECO:0000256" key="11">
    <source>
        <dbReference type="PROSITE-ProRule" id="PRU00524"/>
    </source>
</evidence>
<dbReference type="Gene3D" id="2.40.30.20">
    <property type="match status" value="2"/>
</dbReference>
<evidence type="ECO:0000256" key="3">
    <source>
        <dbReference type="ARBA" id="ARBA00004887"/>
    </source>
</evidence>
<dbReference type="EC" id="2.5.1.9" evidence="5 10"/>
<dbReference type="NCBIfam" id="NF006767">
    <property type="entry name" value="PRK09289.1"/>
    <property type="match status" value="1"/>
</dbReference>
<evidence type="ECO:0000256" key="4">
    <source>
        <dbReference type="ARBA" id="ARBA00011233"/>
    </source>
</evidence>
<dbReference type="PANTHER" id="PTHR21098:SF0">
    <property type="entry name" value="RIBOFLAVIN SYNTHASE"/>
    <property type="match status" value="1"/>
</dbReference>
<evidence type="ECO:0000256" key="8">
    <source>
        <dbReference type="ARBA" id="ARBA00022679"/>
    </source>
</evidence>
<organism evidence="13 14">
    <name type="scientific">Companilactobacillus mishanensis</name>
    <dbReference type="NCBI Taxonomy" id="2486008"/>
    <lineage>
        <taxon>Bacteria</taxon>
        <taxon>Bacillati</taxon>
        <taxon>Bacillota</taxon>
        <taxon>Bacilli</taxon>
        <taxon>Lactobacillales</taxon>
        <taxon>Lactobacillaceae</taxon>
        <taxon>Companilactobacillus</taxon>
    </lineage>
</organism>
<dbReference type="Proteomes" id="UP000380386">
    <property type="component" value="Unassembled WGS sequence"/>
</dbReference>
<accession>A0A5P0ZIB8</accession>
<comment type="subunit">
    <text evidence="4">Homotrimer.</text>
</comment>
<evidence type="ECO:0000313" key="13">
    <source>
        <dbReference type="EMBL" id="MQS52809.1"/>
    </source>
</evidence>
<feature type="domain" description="Lumazine-binding" evidence="12">
    <location>
        <begin position="98"/>
        <end position="194"/>
    </location>
</feature>
<dbReference type="FunFam" id="2.40.30.20:FF:000003">
    <property type="entry name" value="Riboflavin synthase, alpha subunit"/>
    <property type="match status" value="1"/>
</dbReference>
<evidence type="ECO:0000256" key="10">
    <source>
        <dbReference type="NCBIfam" id="TIGR00187"/>
    </source>
</evidence>
<comment type="pathway">
    <text evidence="3">Cofactor biosynthesis; riboflavin biosynthesis; riboflavin from 2-hydroxy-3-oxobutyl phosphate and 5-amino-6-(D-ribitylamino)uracil: step 2/2.</text>
</comment>
<evidence type="ECO:0000256" key="1">
    <source>
        <dbReference type="ARBA" id="ARBA00000968"/>
    </source>
</evidence>
<evidence type="ECO:0000259" key="12">
    <source>
        <dbReference type="PROSITE" id="PS51177"/>
    </source>
</evidence>
<name>A0A5P0ZIB8_9LACO</name>
<sequence length="202" mass="22087">MFTGIIKDVGTVSDIKKKQETFELSVTLHQLSSADMSLGDSIAINGTCLTVIEKLANGFKVEAMPETFRRTNLGNLEINDHVDIEPALGGSDKLDGHFVLGHIDTTMELVDKQTDQNSSVLTFKVPDEYRKYIVEKGSVAIDGVSLTVSSVSDDTFQVSLIPFTLEHTVLGELKINQTANLEVDILGKYILDSKVGGYDYAK</sequence>
<dbReference type="EMBL" id="VDFM01000008">
    <property type="protein sequence ID" value="MQS52809.1"/>
    <property type="molecule type" value="Genomic_DNA"/>
</dbReference>
<comment type="function">
    <text evidence="2">Catalyzes the dismutation of two molecules of 6,7-dimethyl-8-ribityllumazine, resulting in the formation of riboflavin and 5-amino-6-(D-ribitylamino)uracil.</text>
</comment>
<evidence type="ECO:0000256" key="6">
    <source>
        <dbReference type="ARBA" id="ARBA00013950"/>
    </source>
</evidence>
<dbReference type="CDD" id="cd00402">
    <property type="entry name" value="Riboflavin_synthase_like"/>
    <property type="match status" value="1"/>
</dbReference>
<comment type="catalytic activity">
    <reaction evidence="1">
        <text>2 6,7-dimethyl-8-(1-D-ribityl)lumazine + H(+) = 5-amino-6-(D-ribitylamino)uracil + riboflavin</text>
        <dbReference type="Rhea" id="RHEA:20772"/>
        <dbReference type="ChEBI" id="CHEBI:15378"/>
        <dbReference type="ChEBI" id="CHEBI:15934"/>
        <dbReference type="ChEBI" id="CHEBI:57986"/>
        <dbReference type="ChEBI" id="CHEBI:58201"/>
        <dbReference type="EC" id="2.5.1.9"/>
    </reaction>
</comment>
<evidence type="ECO:0000256" key="9">
    <source>
        <dbReference type="ARBA" id="ARBA00022737"/>
    </source>
</evidence>
<dbReference type="GO" id="GO:0004746">
    <property type="term" value="F:riboflavin synthase activity"/>
    <property type="evidence" value="ECO:0007669"/>
    <property type="project" value="UniProtKB-UniRule"/>
</dbReference>
<dbReference type="Pfam" id="PF00677">
    <property type="entry name" value="Lum_binding"/>
    <property type="match status" value="2"/>
</dbReference>
<evidence type="ECO:0000256" key="2">
    <source>
        <dbReference type="ARBA" id="ARBA00002803"/>
    </source>
</evidence>
<keyword evidence="8 13" id="KW-0808">Transferase</keyword>
<dbReference type="PIRSF" id="PIRSF000498">
    <property type="entry name" value="Riboflavin_syn_A"/>
    <property type="match status" value="1"/>
</dbReference>
<dbReference type="GO" id="GO:0009231">
    <property type="term" value="P:riboflavin biosynthetic process"/>
    <property type="evidence" value="ECO:0007669"/>
    <property type="project" value="UniProtKB-KW"/>
</dbReference>
<evidence type="ECO:0000256" key="5">
    <source>
        <dbReference type="ARBA" id="ARBA00012827"/>
    </source>
</evidence>